<evidence type="ECO:0000313" key="5">
    <source>
        <dbReference type="Proteomes" id="UP000183995"/>
    </source>
</evidence>
<dbReference type="Gene3D" id="3.40.50.11750">
    <property type="entry name" value="HypD, alpha/beta domain 1"/>
    <property type="match status" value="2"/>
</dbReference>
<accession>A0A1M5Z0C3</accession>
<dbReference type="PANTHER" id="PTHR30149:SF0">
    <property type="entry name" value="HYDROGENASE MATURATION FACTOR HYPD"/>
    <property type="match status" value="1"/>
</dbReference>
<sequence length="350" mass="37378">MKSAADCLRAIREYSGPPLRFMEVCGTHTDSIFRSGLRDVLPETIRLISGPGCPVCVTPGGYIGAACRLSREDNNVLCTFGDMMRVPGTAGSLAEARAQGGRVRIVYSPMEVLDLAEKAPDLTFYMTAVGFETTLPIYALMLEEMCRRNIKNVRFLTAVKAILPALRWICAGGHAIDGFIGPGHVSAIIGADAYREISGDFGVPVAVAGFEYEHLAAALWDLVNQCRAGSAAVHNLYPNVVTPSGNTAALTLIDKYFVKADTAWRGLGVIEGSGYVLRPAFAEYSAGDWDADSDISEPPGCLCGSVIIGASAPTDCPFFGTRCTPLDPVGPCMVSAEGACGIYYRNRERL</sequence>
<protein>
    <submittedName>
        <fullName evidence="4">Hydrogenase expression/formation protein HypD</fullName>
    </submittedName>
</protein>
<dbReference type="Proteomes" id="UP000183995">
    <property type="component" value="Unassembled WGS sequence"/>
</dbReference>
<dbReference type="RefSeq" id="WP_073080716.1">
    <property type="nucleotide sequence ID" value="NZ_FQXV01000012.1"/>
</dbReference>
<comment type="similarity">
    <text evidence="1">Belongs to the HypD family.</text>
</comment>
<dbReference type="AlphaFoldDB" id="A0A1M5Z0C3"/>
<dbReference type="PIRSF" id="PIRSF005622">
    <property type="entry name" value="Hydrgn_mat_hypD"/>
    <property type="match status" value="1"/>
</dbReference>
<dbReference type="InterPro" id="IPR042244">
    <property type="entry name" value="HypD_2_sf"/>
</dbReference>
<keyword evidence="3" id="KW-0408">Iron</keyword>
<evidence type="ECO:0000256" key="1">
    <source>
        <dbReference type="ARBA" id="ARBA00007888"/>
    </source>
</evidence>
<keyword evidence="5" id="KW-1185">Reference proteome</keyword>
<dbReference type="PANTHER" id="PTHR30149">
    <property type="entry name" value="HYDROGENASE PROTEIN ASSEMBLY PROTEIN HYPD"/>
    <property type="match status" value="1"/>
</dbReference>
<reference evidence="4 5" key="1">
    <citation type="submission" date="2016-11" db="EMBL/GenBank/DDBJ databases">
        <authorList>
            <person name="Jaros S."/>
            <person name="Januszkiewicz K."/>
            <person name="Wedrychowicz H."/>
        </authorList>
    </citation>
    <scope>NUCLEOTIDE SEQUENCE [LARGE SCALE GENOMIC DNA]</scope>
    <source>
        <strain evidence="4 5">DSM 10068</strain>
    </source>
</reference>
<dbReference type="NCBIfam" id="TIGR00075">
    <property type="entry name" value="hypD"/>
    <property type="match status" value="1"/>
</dbReference>
<name>A0A1M5Z0C3_9FIRM</name>
<gene>
    <name evidence="4" type="ORF">SAMN02745823_03040</name>
</gene>
<dbReference type="OrthoDB" id="9770424at2"/>
<dbReference type="EMBL" id="FQXV01000012">
    <property type="protein sequence ID" value="SHI17717.1"/>
    <property type="molecule type" value="Genomic_DNA"/>
</dbReference>
<evidence type="ECO:0000256" key="3">
    <source>
        <dbReference type="ARBA" id="ARBA00023004"/>
    </source>
</evidence>
<dbReference type="GO" id="GO:0070025">
    <property type="term" value="F:carbon monoxide binding"/>
    <property type="evidence" value="ECO:0007669"/>
    <property type="project" value="TreeGrafter"/>
</dbReference>
<dbReference type="GO" id="GO:0051604">
    <property type="term" value="P:protein maturation"/>
    <property type="evidence" value="ECO:0007669"/>
    <property type="project" value="TreeGrafter"/>
</dbReference>
<dbReference type="InterPro" id="IPR002780">
    <property type="entry name" value="Hyd_form_HypD"/>
</dbReference>
<dbReference type="STRING" id="1123282.SAMN02745823_03040"/>
<dbReference type="GO" id="GO:0051539">
    <property type="term" value="F:4 iron, 4 sulfur cluster binding"/>
    <property type="evidence" value="ECO:0007669"/>
    <property type="project" value="TreeGrafter"/>
</dbReference>
<keyword evidence="2" id="KW-0479">Metal-binding</keyword>
<dbReference type="GO" id="GO:0005506">
    <property type="term" value="F:iron ion binding"/>
    <property type="evidence" value="ECO:0007669"/>
    <property type="project" value="TreeGrafter"/>
</dbReference>
<dbReference type="Pfam" id="PF01924">
    <property type="entry name" value="HypD"/>
    <property type="match status" value="1"/>
</dbReference>
<evidence type="ECO:0000256" key="2">
    <source>
        <dbReference type="ARBA" id="ARBA00022723"/>
    </source>
</evidence>
<proteinExistence type="inferred from homology"/>
<dbReference type="InterPro" id="IPR042243">
    <property type="entry name" value="HypD_1"/>
</dbReference>
<dbReference type="Gene3D" id="6.10.20.100">
    <property type="match status" value="1"/>
</dbReference>
<organism evidence="4 5">
    <name type="scientific">Sporobacter termitidis DSM 10068</name>
    <dbReference type="NCBI Taxonomy" id="1123282"/>
    <lineage>
        <taxon>Bacteria</taxon>
        <taxon>Bacillati</taxon>
        <taxon>Bacillota</taxon>
        <taxon>Clostridia</taxon>
        <taxon>Eubacteriales</taxon>
        <taxon>Oscillospiraceae</taxon>
        <taxon>Sporobacter</taxon>
    </lineage>
</organism>
<evidence type="ECO:0000313" key="4">
    <source>
        <dbReference type="EMBL" id="SHI17717.1"/>
    </source>
</evidence>